<reference evidence="11" key="2">
    <citation type="submission" date="2017-04" db="EMBL/GenBank/DDBJ databases">
        <title>Function of individual gut microbiota members based on whole genome sequencing of pure cultures obtained from chicken caecum.</title>
        <authorList>
            <person name="Medvecky M."/>
            <person name="Cejkova D."/>
            <person name="Polansky O."/>
            <person name="Karasova D."/>
            <person name="Kubasova T."/>
            <person name="Cizek A."/>
            <person name="Rychlik I."/>
        </authorList>
    </citation>
    <scope>NUCLEOTIDE SEQUENCE [LARGE SCALE GENOMIC DNA]</scope>
    <source>
        <strain evidence="11">An175</strain>
    </source>
</reference>
<dbReference type="EMBL" id="CZBE01000002">
    <property type="protein sequence ID" value="CUP31151.1"/>
    <property type="molecule type" value="Genomic_DNA"/>
</dbReference>
<dbReference type="AlphaFoldDB" id="A0A174M7K2"/>
<organism evidence="7 10">
    <name type="scientific">Anaerotruncus colihominis</name>
    <dbReference type="NCBI Taxonomy" id="169435"/>
    <lineage>
        <taxon>Bacteria</taxon>
        <taxon>Bacillati</taxon>
        <taxon>Bacillota</taxon>
        <taxon>Clostridia</taxon>
        <taxon>Eubacteriales</taxon>
        <taxon>Oscillospiraceae</taxon>
        <taxon>Anaerotruncus</taxon>
    </lineage>
</organism>
<evidence type="ECO:0000313" key="8">
    <source>
        <dbReference type="EMBL" id="OUP69618.1"/>
    </source>
</evidence>
<dbReference type="Proteomes" id="UP000260828">
    <property type="component" value="Unassembled WGS sequence"/>
</dbReference>
<gene>
    <name evidence="8" type="ORF">B5F11_08205</name>
    <name evidence="9" type="ORF">DXC40_09625</name>
    <name evidence="7" type="ORF">ERS852551_00420</name>
</gene>
<evidence type="ECO:0000256" key="3">
    <source>
        <dbReference type="ARBA" id="ARBA00022692"/>
    </source>
</evidence>
<comment type="subcellular location">
    <subcellularLocation>
        <location evidence="1">Cell membrane</location>
        <topology evidence="1">Multi-pass membrane protein</topology>
    </subcellularLocation>
</comment>
<feature type="transmembrane region" description="Helical" evidence="6">
    <location>
        <begin position="67"/>
        <end position="86"/>
    </location>
</feature>
<accession>A0A174M7K2</accession>
<dbReference type="Proteomes" id="UP000196386">
    <property type="component" value="Unassembled WGS sequence"/>
</dbReference>
<dbReference type="RefSeq" id="WP_006876358.1">
    <property type="nucleotide sequence ID" value="NZ_CABIWA010000001.1"/>
</dbReference>
<reference evidence="8" key="3">
    <citation type="journal article" date="2018" name="BMC Genomics">
        <title>Whole genome sequencing and function prediction of 133 gut anaerobes isolated from chicken caecum in pure cultures.</title>
        <authorList>
            <person name="Medvecky M."/>
            <person name="Cejkova D."/>
            <person name="Polansky O."/>
            <person name="Karasova D."/>
            <person name="Kubasova T."/>
            <person name="Cizek A."/>
            <person name="Rychlik I."/>
        </authorList>
    </citation>
    <scope>NUCLEOTIDE SEQUENCE</scope>
    <source>
        <strain evidence="8">An175</strain>
    </source>
</reference>
<proteinExistence type="predicted"/>
<feature type="transmembrane region" description="Helical" evidence="6">
    <location>
        <begin position="6"/>
        <end position="27"/>
    </location>
</feature>
<evidence type="ECO:0000256" key="5">
    <source>
        <dbReference type="ARBA" id="ARBA00023136"/>
    </source>
</evidence>
<dbReference type="EMBL" id="QVME01000004">
    <property type="protein sequence ID" value="RGE67735.1"/>
    <property type="molecule type" value="Genomic_DNA"/>
</dbReference>
<dbReference type="Pfam" id="PF03899">
    <property type="entry name" value="ATP-synt_I"/>
    <property type="match status" value="1"/>
</dbReference>
<sequence>MSADLLVGLLLGTAWALIDVWLLRRAIKRAYAVPKQAQRIIAATLAARYLLTFAVLVAALLLPGVDALGAVIPLIIQKIAVAVMALRHK</sequence>
<name>A0A174M7K2_9FIRM</name>
<keyword evidence="4 6" id="KW-1133">Transmembrane helix</keyword>
<feature type="transmembrane region" description="Helical" evidence="6">
    <location>
        <begin position="39"/>
        <end position="61"/>
    </location>
</feature>
<evidence type="ECO:0000256" key="2">
    <source>
        <dbReference type="ARBA" id="ARBA00022475"/>
    </source>
</evidence>
<evidence type="ECO:0000313" key="12">
    <source>
        <dbReference type="Proteomes" id="UP000260828"/>
    </source>
</evidence>
<evidence type="ECO:0000256" key="1">
    <source>
        <dbReference type="ARBA" id="ARBA00004651"/>
    </source>
</evidence>
<evidence type="ECO:0000256" key="6">
    <source>
        <dbReference type="SAM" id="Phobius"/>
    </source>
</evidence>
<keyword evidence="3 6" id="KW-0812">Transmembrane</keyword>
<keyword evidence="5 6" id="KW-0472">Membrane</keyword>
<dbReference type="OrthoDB" id="9963537at2"/>
<evidence type="ECO:0000313" key="10">
    <source>
        <dbReference type="Proteomes" id="UP000095765"/>
    </source>
</evidence>
<dbReference type="EMBL" id="NFKP01000008">
    <property type="protein sequence ID" value="OUP69618.1"/>
    <property type="molecule type" value="Genomic_DNA"/>
</dbReference>
<dbReference type="Proteomes" id="UP000095765">
    <property type="component" value="Unassembled WGS sequence"/>
</dbReference>
<evidence type="ECO:0000313" key="9">
    <source>
        <dbReference type="EMBL" id="RGE67735.1"/>
    </source>
</evidence>
<dbReference type="GO" id="GO:0005886">
    <property type="term" value="C:plasma membrane"/>
    <property type="evidence" value="ECO:0007669"/>
    <property type="project" value="UniProtKB-SubCell"/>
</dbReference>
<evidence type="ECO:0008006" key="13">
    <source>
        <dbReference type="Google" id="ProtNLM"/>
    </source>
</evidence>
<keyword evidence="2" id="KW-1003">Cell membrane</keyword>
<reference evidence="7 10" key="1">
    <citation type="submission" date="2015-09" db="EMBL/GenBank/DDBJ databases">
        <authorList>
            <consortium name="Pathogen Informatics"/>
        </authorList>
    </citation>
    <scope>NUCLEOTIDE SEQUENCE [LARGE SCALE GENOMIC DNA]</scope>
    <source>
        <strain evidence="7 10">2789STDY5834939</strain>
    </source>
</reference>
<dbReference type="GeneID" id="72464732"/>
<evidence type="ECO:0000313" key="11">
    <source>
        <dbReference type="Proteomes" id="UP000196386"/>
    </source>
</evidence>
<dbReference type="InterPro" id="IPR005598">
    <property type="entry name" value="ATP_synth_I"/>
</dbReference>
<evidence type="ECO:0000256" key="4">
    <source>
        <dbReference type="ARBA" id="ARBA00022989"/>
    </source>
</evidence>
<protein>
    <recommendedName>
        <fullName evidence="13">ATP synthase subunit I</fullName>
    </recommendedName>
</protein>
<evidence type="ECO:0000313" key="7">
    <source>
        <dbReference type="EMBL" id="CUP31151.1"/>
    </source>
</evidence>
<reference evidence="9 12" key="4">
    <citation type="submission" date="2018-08" db="EMBL/GenBank/DDBJ databases">
        <title>A genome reference for cultivated species of the human gut microbiota.</title>
        <authorList>
            <person name="Zou Y."/>
            <person name="Xue W."/>
            <person name="Luo G."/>
        </authorList>
    </citation>
    <scope>NUCLEOTIDE SEQUENCE [LARGE SCALE GENOMIC DNA]</scope>
    <source>
        <strain evidence="9 12">TF05-12AC</strain>
    </source>
</reference>